<keyword evidence="1" id="KW-0472">Membrane</keyword>
<dbReference type="RefSeq" id="WP_091086631.1">
    <property type="nucleotide sequence ID" value="NZ_FNRD01000003.1"/>
</dbReference>
<dbReference type="InterPro" id="IPR032176">
    <property type="entry name" value="DUF5009"/>
</dbReference>
<dbReference type="OrthoDB" id="9788724at2"/>
<name>A0A1H4AB60_9FLAO</name>
<feature type="transmembrane region" description="Helical" evidence="1">
    <location>
        <begin position="186"/>
        <end position="206"/>
    </location>
</feature>
<evidence type="ECO:0000313" key="3">
    <source>
        <dbReference type="EMBL" id="SEA33219.1"/>
    </source>
</evidence>
<feature type="transmembrane region" description="Helical" evidence="1">
    <location>
        <begin position="158"/>
        <end position="179"/>
    </location>
</feature>
<feature type="domain" description="DUF5009" evidence="2">
    <location>
        <begin position="8"/>
        <end position="209"/>
    </location>
</feature>
<keyword evidence="4" id="KW-1185">Reference proteome</keyword>
<reference evidence="4" key="1">
    <citation type="submission" date="2016-10" db="EMBL/GenBank/DDBJ databases">
        <authorList>
            <person name="Varghese N."/>
            <person name="Submissions S."/>
        </authorList>
    </citation>
    <scope>NUCLEOTIDE SEQUENCE [LARGE SCALE GENOMIC DNA]</scope>
    <source>
        <strain evidence="4">DSM 22376</strain>
    </source>
</reference>
<keyword evidence="1" id="KW-1133">Transmembrane helix</keyword>
<keyword evidence="3" id="KW-0808">Transferase</keyword>
<dbReference type="EMBL" id="FNRD01000003">
    <property type="protein sequence ID" value="SEA33219.1"/>
    <property type="molecule type" value="Genomic_DNA"/>
</dbReference>
<evidence type="ECO:0000313" key="4">
    <source>
        <dbReference type="Proteomes" id="UP000198951"/>
    </source>
</evidence>
<dbReference type="AlphaFoldDB" id="A0A1H4AB60"/>
<feature type="transmembrane region" description="Helical" evidence="1">
    <location>
        <begin position="49"/>
        <end position="67"/>
    </location>
</feature>
<evidence type="ECO:0000259" key="2">
    <source>
        <dbReference type="Pfam" id="PF16401"/>
    </source>
</evidence>
<dbReference type="PANTHER" id="PTHR31061">
    <property type="entry name" value="LD22376P"/>
    <property type="match status" value="1"/>
</dbReference>
<gene>
    <name evidence="3" type="ORF">SAMN05443667_103279</name>
</gene>
<dbReference type="STRING" id="150146.SAMN05443667_103279"/>
<feature type="transmembrane region" description="Helical" evidence="1">
    <location>
        <begin position="245"/>
        <end position="266"/>
    </location>
</feature>
<feature type="transmembrane region" description="Helical" evidence="1">
    <location>
        <begin position="335"/>
        <end position="355"/>
    </location>
</feature>
<feature type="transmembrane region" description="Helical" evidence="1">
    <location>
        <begin position="307"/>
        <end position="326"/>
    </location>
</feature>
<feature type="transmembrane region" description="Helical" evidence="1">
    <location>
        <begin position="132"/>
        <end position="152"/>
    </location>
</feature>
<dbReference type="Proteomes" id="UP000198951">
    <property type="component" value="Unassembled WGS sequence"/>
</dbReference>
<feature type="transmembrane region" description="Helical" evidence="1">
    <location>
        <begin position="278"/>
        <end position="295"/>
    </location>
</feature>
<keyword evidence="1" id="KW-0812">Transmembrane</keyword>
<organism evidence="3 4">
    <name type="scientific">Flavobacterium gillisiae</name>
    <dbReference type="NCBI Taxonomy" id="150146"/>
    <lineage>
        <taxon>Bacteria</taxon>
        <taxon>Pseudomonadati</taxon>
        <taxon>Bacteroidota</taxon>
        <taxon>Flavobacteriia</taxon>
        <taxon>Flavobacteriales</taxon>
        <taxon>Flavobacteriaceae</taxon>
        <taxon>Flavobacterium</taxon>
    </lineage>
</organism>
<dbReference type="GO" id="GO:0016746">
    <property type="term" value="F:acyltransferase activity"/>
    <property type="evidence" value="ECO:0007669"/>
    <property type="project" value="UniProtKB-KW"/>
</dbReference>
<proteinExistence type="predicted"/>
<feature type="transmembrane region" description="Helical" evidence="1">
    <location>
        <begin position="397"/>
        <end position="415"/>
    </location>
</feature>
<keyword evidence="3" id="KW-0012">Acyltransferase</keyword>
<protein>
    <submittedName>
        <fullName evidence="3">Predicted acyltransferase</fullName>
    </submittedName>
</protein>
<dbReference type="PANTHER" id="PTHR31061:SF24">
    <property type="entry name" value="LD22376P"/>
    <property type="match status" value="1"/>
</dbReference>
<feature type="transmembrane region" description="Helical" evidence="1">
    <location>
        <begin position="79"/>
        <end position="101"/>
    </location>
</feature>
<dbReference type="Pfam" id="PF16401">
    <property type="entry name" value="DUF5009"/>
    <property type="match status" value="1"/>
</dbReference>
<accession>A0A1H4AB60</accession>
<evidence type="ECO:0000256" key="1">
    <source>
        <dbReference type="SAM" id="Phobius"/>
    </source>
</evidence>
<sequence length="423" mass="47774">MKNDRIISVDILRGMTILLMIIVNNPGNWGAVYTPLLHAKWNGCTPTDLVFPTFIFVLGIAIPLAMPKKNWNQETFIKIITRTLRIISLGLFLNFFSRISIFSDNQISLLFVRLSITILVGYALLGNFNPKIKLFLAVCIFTILLFLAYSGIESFKDVRLPGVLQRIGIVYLIASVIYLKTELDTQIVITIALLIGYWAILTIVPVPGIGTANYNEGTNLSAWLDYYLLQDHMYAATKTWDPEGILSTLPAVATALIGLIIGKLLLTNDSKIEIIKKMAIIACVLTVTGLLWSFLFPLNKSLWTSSYALYSAGIGLFILTFIHYIIEIIGVKKGFFFFLIWGVNPMIVFFLSGILPRALGMITFQNPENADAKISILNYAYQFWINPNFDNEKSASLTYALLYACLWSLLLWFFYKKKLFFKV</sequence>
<feature type="transmembrane region" description="Helical" evidence="1">
    <location>
        <begin position="12"/>
        <end position="29"/>
    </location>
</feature>
<feature type="transmembrane region" description="Helical" evidence="1">
    <location>
        <begin position="107"/>
        <end position="125"/>
    </location>
</feature>